<dbReference type="Gene3D" id="3.90.1410.10">
    <property type="entry name" value="set domain protein methyltransferase, domain 1"/>
    <property type="match status" value="1"/>
</dbReference>
<dbReference type="PROSITE" id="PS50280">
    <property type="entry name" value="SET"/>
    <property type="match status" value="1"/>
</dbReference>
<proteinExistence type="predicted"/>
<dbReference type="InterPro" id="IPR050600">
    <property type="entry name" value="SETD3_SETD6_MTase"/>
</dbReference>
<feature type="domain" description="SET" evidence="1">
    <location>
        <begin position="20"/>
        <end position="225"/>
    </location>
</feature>
<evidence type="ECO:0000313" key="2">
    <source>
        <dbReference type="EMBL" id="OPB40359.1"/>
    </source>
</evidence>
<gene>
    <name evidence="2" type="ORF">A0O28_0004380</name>
</gene>
<dbReference type="Pfam" id="PF00856">
    <property type="entry name" value="SET"/>
    <property type="match status" value="1"/>
</dbReference>
<accession>A0A1T3CGX3</accession>
<dbReference type="AlphaFoldDB" id="A0A1T3CGX3"/>
<evidence type="ECO:0000313" key="3">
    <source>
        <dbReference type="Proteomes" id="UP000191004"/>
    </source>
</evidence>
<comment type="caution">
    <text evidence="2">The sequence shown here is derived from an EMBL/GenBank/DDBJ whole genome shotgun (WGS) entry which is preliminary data.</text>
</comment>
<evidence type="ECO:0000259" key="1">
    <source>
        <dbReference type="PROSITE" id="PS50280"/>
    </source>
</evidence>
<protein>
    <recommendedName>
        <fullName evidence="1">SET domain-containing protein</fullName>
    </recommendedName>
</protein>
<keyword evidence="3" id="KW-1185">Reference proteome</keyword>
<dbReference type="GO" id="GO:0016279">
    <property type="term" value="F:protein-lysine N-methyltransferase activity"/>
    <property type="evidence" value="ECO:0007669"/>
    <property type="project" value="InterPro"/>
</dbReference>
<dbReference type="InterPro" id="IPR044429">
    <property type="entry name" value="SETD4_SET"/>
</dbReference>
<dbReference type="OrthoDB" id="441812at2759"/>
<reference evidence="2 3" key="1">
    <citation type="submission" date="2016-04" db="EMBL/GenBank/DDBJ databases">
        <title>Multiple horizontal gene transfer events from other fungi enriched the ability of the initially mycotrophic fungus Trichoderma (Ascomycota) to feed on dead plant biomass.</title>
        <authorList>
            <person name="Atanasova L."/>
            <person name="Chenthamara K."/>
            <person name="Zhang J."/>
            <person name="Grujic M."/>
            <person name="Henrissat B."/>
            <person name="Kuo A."/>
            <person name="Aertz A."/>
            <person name="Salamov A."/>
            <person name="Lipzen A."/>
            <person name="Labutti K."/>
            <person name="Barry K."/>
            <person name="Miao Y."/>
            <person name="Rahimi M.J."/>
            <person name="Shen Q."/>
            <person name="Grigoriev I.V."/>
            <person name="Kubicek C.P."/>
            <person name="Druzhinina I.S."/>
        </authorList>
    </citation>
    <scope>NUCLEOTIDE SEQUENCE [LARGE SCALE GENOMIC DNA]</scope>
    <source>
        <strain evidence="2 3">NJAU 4742</strain>
    </source>
</reference>
<dbReference type="PANTHER" id="PTHR13271">
    <property type="entry name" value="UNCHARACTERIZED PUTATIVE METHYLTRANSFERASE"/>
    <property type="match status" value="1"/>
</dbReference>
<dbReference type="InterPro" id="IPR001214">
    <property type="entry name" value="SET_dom"/>
</dbReference>
<dbReference type="Proteomes" id="UP000191004">
    <property type="component" value="Unassembled WGS sequence"/>
</dbReference>
<dbReference type="SUPFAM" id="SSF82199">
    <property type="entry name" value="SET domain"/>
    <property type="match status" value="1"/>
</dbReference>
<name>A0A1T3CGX3_9HYPO</name>
<dbReference type="InterPro" id="IPR046341">
    <property type="entry name" value="SET_dom_sf"/>
</dbReference>
<dbReference type="EMBL" id="LVVK01000017">
    <property type="protein sequence ID" value="OPB40359.1"/>
    <property type="molecule type" value="Genomic_DNA"/>
</dbReference>
<dbReference type="PANTHER" id="PTHR13271:SF137">
    <property type="entry name" value="SET DOMAIN-CONTAINING PROTEIN"/>
    <property type="match status" value="1"/>
</dbReference>
<sequence length="381" mass="43956">MEQVQALLQWAKGKQVMLGKNVNLINVSGRGVGVIAKRRLKKGQTILSVPIEAIRSLHTVPRQIVQSLPDDISLHGLLAADLALERPEAPTIWRSALPTLQDFEATTPFMWHENLQALLPQASENLLRKQQSRFFREWDFVSKAFPSIQQEEYLCAWFIINTRTFYYETPEMKKYLPDDRMALLPVADFFNHADQGCKVSFSPEGYTILSDRAYNTGEEIYISYGDHSNDLLLTEYGFILSENRWDTFSAEDVILSNLSELQKAELQKHECLGPFTLSVDDTNSWRGTQVALSLKCRPQQEWEKLMHLEGDYPPSLLKEIDTVMIQVLNELMETAKHRLREINNLQVGQEIQKNILSQRWNQICKMTTQIIEQLKAWLTEN</sequence>
<organism evidence="2 3">
    <name type="scientific">Trichoderma guizhouense</name>
    <dbReference type="NCBI Taxonomy" id="1491466"/>
    <lineage>
        <taxon>Eukaryota</taxon>
        <taxon>Fungi</taxon>
        <taxon>Dikarya</taxon>
        <taxon>Ascomycota</taxon>
        <taxon>Pezizomycotina</taxon>
        <taxon>Sordariomycetes</taxon>
        <taxon>Hypocreomycetidae</taxon>
        <taxon>Hypocreales</taxon>
        <taxon>Hypocreaceae</taxon>
        <taxon>Trichoderma</taxon>
    </lineage>
</organism>
<dbReference type="CDD" id="cd19177">
    <property type="entry name" value="SET_SETD4"/>
    <property type="match status" value="1"/>
</dbReference>